<evidence type="ECO:0000313" key="3">
    <source>
        <dbReference type="Proteomes" id="UP000070054"/>
    </source>
</evidence>
<proteinExistence type="predicted"/>
<dbReference type="AlphaFoldDB" id="A0A135RXP7"/>
<evidence type="ECO:0000313" key="2">
    <source>
        <dbReference type="EMBL" id="KXH28369.1"/>
    </source>
</evidence>
<gene>
    <name evidence="2" type="ORF">CNYM01_11139</name>
</gene>
<feature type="region of interest" description="Disordered" evidence="1">
    <location>
        <begin position="158"/>
        <end position="237"/>
    </location>
</feature>
<organism evidence="2 3">
    <name type="scientific">Colletotrichum nymphaeae SA-01</name>
    <dbReference type="NCBI Taxonomy" id="1460502"/>
    <lineage>
        <taxon>Eukaryota</taxon>
        <taxon>Fungi</taxon>
        <taxon>Dikarya</taxon>
        <taxon>Ascomycota</taxon>
        <taxon>Pezizomycotina</taxon>
        <taxon>Sordariomycetes</taxon>
        <taxon>Hypocreomycetidae</taxon>
        <taxon>Glomerellales</taxon>
        <taxon>Glomerellaceae</taxon>
        <taxon>Colletotrichum</taxon>
        <taxon>Colletotrichum acutatum species complex</taxon>
    </lineage>
</organism>
<keyword evidence="3" id="KW-1185">Reference proteome</keyword>
<comment type="caution">
    <text evidence="2">The sequence shown here is derived from an EMBL/GenBank/DDBJ whole genome shotgun (WGS) entry which is preliminary data.</text>
</comment>
<protein>
    <submittedName>
        <fullName evidence="2">Uncharacterized protein</fullName>
    </submittedName>
</protein>
<evidence type="ECO:0000256" key="1">
    <source>
        <dbReference type="SAM" id="MobiDB-lite"/>
    </source>
</evidence>
<sequence>MITPWLMRPPCLRCVSLSCVPLCRSTAASPDPIAVKQGSSLRAVGDVPFQLVRASPHALFLPSLRPVLSTPLMGNVLIVRAVLSQLPKEGADCLGLPTSLFLIADSSGLKHASHTINSAPPDPYLSHEPHEPMACPSVCSFERRRASPTFIQHWTLLGPRSRPSPTLGATPSEALPGYQRRRSLFQPSTKQTWPVLPHPTLRLPQSLPKGPFRLSLTLPDPGPEFPDTLQAPAVKRE</sequence>
<accession>A0A135RXP7</accession>
<dbReference type="Proteomes" id="UP000070054">
    <property type="component" value="Unassembled WGS sequence"/>
</dbReference>
<name>A0A135RXP7_9PEZI</name>
<dbReference type="EMBL" id="JEMN01001727">
    <property type="protein sequence ID" value="KXH28369.1"/>
    <property type="molecule type" value="Genomic_DNA"/>
</dbReference>
<reference evidence="2 3" key="1">
    <citation type="submission" date="2014-02" db="EMBL/GenBank/DDBJ databases">
        <title>The genome sequence of Colletotrichum nymphaeae SA-01.</title>
        <authorList>
            <person name="Baroncelli R."/>
            <person name="Thon M.R."/>
        </authorList>
    </citation>
    <scope>NUCLEOTIDE SEQUENCE [LARGE SCALE GENOMIC DNA]</scope>
    <source>
        <strain evidence="2 3">SA-01</strain>
    </source>
</reference>